<proteinExistence type="predicted"/>
<reference evidence="1 2" key="1">
    <citation type="submission" date="2017-02" db="EMBL/GenBank/DDBJ databases">
        <title>The new phylogeny of genus Mycobacterium.</title>
        <authorList>
            <person name="Tortoli E."/>
            <person name="Trovato A."/>
            <person name="Cirillo D.M."/>
        </authorList>
    </citation>
    <scope>NUCLEOTIDE SEQUENCE [LARGE SCALE GENOMIC DNA]</scope>
    <source>
        <strain evidence="1 2">RW6</strain>
    </source>
</reference>
<comment type="caution">
    <text evidence="1">The sequence shown here is derived from an EMBL/GenBank/DDBJ whole genome shotgun (WGS) entry which is preliminary data.</text>
</comment>
<dbReference type="Proteomes" id="UP000192448">
    <property type="component" value="Unassembled WGS sequence"/>
</dbReference>
<name>A0A1X0ABD8_9MYCO</name>
<evidence type="ECO:0000313" key="1">
    <source>
        <dbReference type="EMBL" id="ORA27377.1"/>
    </source>
</evidence>
<organism evidence="1 2">
    <name type="scientific">Mycobacterium aquaticum</name>
    <dbReference type="NCBI Taxonomy" id="1927124"/>
    <lineage>
        <taxon>Bacteria</taxon>
        <taxon>Bacillati</taxon>
        <taxon>Actinomycetota</taxon>
        <taxon>Actinomycetes</taxon>
        <taxon>Mycobacteriales</taxon>
        <taxon>Mycobacteriaceae</taxon>
        <taxon>Mycobacterium</taxon>
    </lineage>
</organism>
<keyword evidence="2" id="KW-1185">Reference proteome</keyword>
<gene>
    <name evidence="1" type="ORF">BST13_30430</name>
</gene>
<protein>
    <submittedName>
        <fullName evidence="1">Uncharacterized protein</fullName>
    </submittedName>
</protein>
<accession>A0A1X0ABD8</accession>
<evidence type="ECO:0000313" key="2">
    <source>
        <dbReference type="Proteomes" id="UP000192448"/>
    </source>
</evidence>
<dbReference type="EMBL" id="MVHF01000045">
    <property type="protein sequence ID" value="ORA27377.1"/>
    <property type="molecule type" value="Genomic_DNA"/>
</dbReference>
<sequence>MGKGGERVTSGLHDRVARYLAATGWLAPEEVGELGGLWRHPSSHNLLPVPNQLVEDGIDWQVITERVAMHEGAKVADVAARLRGRAVDIANLRAAKDIVIDDTIPYLAGVALVESSWTMLRSSATTALGQRALIRKYSEAGDDLIKAARMAHTRKGSFIIPILLPITEAAPDKESNKEESFPSMSITAVPEPPERRVMRTFAEALATLDKTVVQPEREPRADVDVELVRAGVSHQFVSALHRVLEQDSVDEFSAAFEWSPLGGPAPKGLSGTSIPTTASKRIEAVAKRLKSRKAPRVEEQFVGPIRGVERDHDADTGRVSVEVAHRGRTTRVSVNVSPAVLDEAWQWARERKTVVVNSRVQSQRDGLHAVSLDAITPLMLDVKPS</sequence>
<dbReference type="AlphaFoldDB" id="A0A1X0ABD8"/>